<dbReference type="Pfam" id="PF02865">
    <property type="entry name" value="STAT_int"/>
    <property type="match status" value="1"/>
</dbReference>
<keyword evidence="4 13" id="KW-0963">Cytoplasm</keyword>
<evidence type="ECO:0000256" key="7">
    <source>
        <dbReference type="ARBA" id="ARBA00023015"/>
    </source>
</evidence>
<dbReference type="InterPro" id="IPR012345">
    <property type="entry name" value="STAT_TF_DNA-bd_N"/>
</dbReference>
<keyword evidence="5 13" id="KW-0597">Phosphoprotein</keyword>
<organism evidence="17 19">
    <name type="scientific">Gymnodraco acuticeps</name>
    <name type="common">Antarctic dragonfish</name>
    <dbReference type="NCBI Taxonomy" id="8218"/>
    <lineage>
        <taxon>Eukaryota</taxon>
        <taxon>Metazoa</taxon>
        <taxon>Chordata</taxon>
        <taxon>Craniata</taxon>
        <taxon>Vertebrata</taxon>
        <taxon>Euteleostomi</taxon>
        <taxon>Actinopterygii</taxon>
        <taxon>Neopterygii</taxon>
        <taxon>Teleostei</taxon>
        <taxon>Neoteleostei</taxon>
        <taxon>Acanthomorphata</taxon>
        <taxon>Eupercaria</taxon>
        <taxon>Perciformes</taxon>
        <taxon>Notothenioidei</taxon>
        <taxon>Bathydraconidae</taxon>
        <taxon>Gymnodraco</taxon>
    </lineage>
</organism>
<dbReference type="InterPro" id="IPR008967">
    <property type="entry name" value="p53-like_TF_DNA-bd_sf"/>
</dbReference>
<accession>A0A6P8UJV3</accession>
<name>A0A6P8UJV3_GYMAC</name>
<dbReference type="InterPro" id="IPR048988">
    <property type="entry name" value="STAT_linker"/>
</dbReference>
<evidence type="ECO:0000259" key="16">
    <source>
        <dbReference type="PROSITE" id="PS50001"/>
    </source>
</evidence>
<dbReference type="SUPFAM" id="SSF47655">
    <property type="entry name" value="STAT"/>
    <property type="match status" value="1"/>
</dbReference>
<dbReference type="Gene3D" id="1.20.1050.20">
    <property type="entry name" value="STAT transcription factor, all-alpha domain"/>
    <property type="match status" value="1"/>
</dbReference>
<dbReference type="InterPro" id="IPR036860">
    <property type="entry name" value="SH2_dom_sf"/>
</dbReference>
<keyword evidence="9 13" id="KW-0010">Activator</keyword>
<dbReference type="Gene3D" id="3.30.505.10">
    <property type="entry name" value="SH2 domain"/>
    <property type="match status" value="1"/>
</dbReference>
<evidence type="ECO:0000313" key="18">
    <source>
        <dbReference type="RefSeq" id="XP_034077367.1"/>
    </source>
</evidence>
<gene>
    <name evidence="18 19" type="primary">LOC117549497</name>
</gene>
<dbReference type="Pfam" id="PF01017">
    <property type="entry name" value="STAT_alpha"/>
    <property type="match status" value="1"/>
</dbReference>
<dbReference type="InterPro" id="IPR001217">
    <property type="entry name" value="STAT"/>
</dbReference>
<evidence type="ECO:0000256" key="3">
    <source>
        <dbReference type="ARBA" id="ARBA00005586"/>
    </source>
</evidence>
<dbReference type="InterPro" id="IPR000980">
    <property type="entry name" value="SH2"/>
</dbReference>
<evidence type="ECO:0000313" key="17">
    <source>
        <dbReference type="Proteomes" id="UP000515161"/>
    </source>
</evidence>
<dbReference type="Proteomes" id="UP000515161">
    <property type="component" value="Unplaced"/>
</dbReference>
<dbReference type="Gene3D" id="1.10.532.10">
    <property type="entry name" value="STAT transcription factor, N-terminal domain"/>
    <property type="match status" value="1"/>
</dbReference>
<keyword evidence="17" id="KW-1185">Reference proteome</keyword>
<dbReference type="InterPro" id="IPR015988">
    <property type="entry name" value="STAT_TF_CC"/>
</dbReference>
<dbReference type="Pfam" id="PF21354">
    <property type="entry name" value="STAT_linker"/>
    <property type="match status" value="1"/>
</dbReference>
<dbReference type="CDD" id="cd14801">
    <property type="entry name" value="STAT_DBD"/>
    <property type="match status" value="1"/>
</dbReference>
<evidence type="ECO:0000256" key="2">
    <source>
        <dbReference type="ARBA" id="ARBA00004496"/>
    </source>
</evidence>
<keyword evidence="6 12" id="KW-0727">SH2 domain</keyword>
<dbReference type="KEGG" id="gacu:117549497"/>
<evidence type="ECO:0000256" key="13">
    <source>
        <dbReference type="RuleBase" id="RU046415"/>
    </source>
</evidence>
<dbReference type="RefSeq" id="XP_034077367.1">
    <property type="nucleotide sequence ID" value="XM_034221476.1"/>
</dbReference>
<dbReference type="InterPro" id="IPR036535">
    <property type="entry name" value="STAT_N_sf"/>
</dbReference>
<proteinExistence type="inferred from homology"/>
<feature type="region of interest" description="Disordered" evidence="15">
    <location>
        <begin position="689"/>
        <end position="713"/>
    </location>
</feature>
<dbReference type="GeneID" id="117549497"/>
<keyword evidence="14" id="KW-0175">Coiled coil</keyword>
<evidence type="ECO:0000256" key="4">
    <source>
        <dbReference type="ARBA" id="ARBA00022490"/>
    </source>
</evidence>
<dbReference type="GO" id="GO:0003700">
    <property type="term" value="F:DNA-binding transcription factor activity"/>
    <property type="evidence" value="ECO:0007669"/>
    <property type="project" value="InterPro"/>
</dbReference>
<dbReference type="InterPro" id="IPR013801">
    <property type="entry name" value="STAT_TF_DNA-bd"/>
</dbReference>
<evidence type="ECO:0000256" key="8">
    <source>
        <dbReference type="ARBA" id="ARBA00023125"/>
    </source>
</evidence>
<comment type="similarity">
    <text evidence="3 13">Belongs to the transcription factor STAT family.</text>
</comment>
<dbReference type="PANTHER" id="PTHR11801">
    <property type="entry name" value="SIGNAL TRANSDUCER AND ACTIVATOR OF TRANSCRIPTION"/>
    <property type="match status" value="1"/>
</dbReference>
<dbReference type="SUPFAM" id="SSF55550">
    <property type="entry name" value="SH2 domain"/>
    <property type="match status" value="1"/>
</dbReference>
<evidence type="ECO:0000256" key="11">
    <source>
        <dbReference type="ARBA" id="ARBA00023242"/>
    </source>
</evidence>
<dbReference type="GO" id="GO:0005737">
    <property type="term" value="C:cytoplasm"/>
    <property type="evidence" value="ECO:0007669"/>
    <property type="project" value="UniProtKB-SubCell"/>
</dbReference>
<keyword evidence="8 13" id="KW-0238">DNA-binding</keyword>
<keyword evidence="11 13" id="KW-0539">Nucleus</keyword>
<reference evidence="18 19" key="1">
    <citation type="submission" date="2025-04" db="UniProtKB">
        <authorList>
            <consortium name="RefSeq"/>
        </authorList>
    </citation>
    <scope>IDENTIFICATION</scope>
</reference>
<dbReference type="PROSITE" id="PS50001">
    <property type="entry name" value="SH2"/>
    <property type="match status" value="1"/>
</dbReference>
<dbReference type="Gene3D" id="2.60.40.630">
    <property type="entry name" value="STAT transcription factor, DNA-binding domain"/>
    <property type="match status" value="1"/>
</dbReference>
<feature type="compositionally biased region" description="Pro residues" evidence="15">
    <location>
        <begin position="699"/>
        <end position="708"/>
    </location>
</feature>
<dbReference type="InterPro" id="IPR013799">
    <property type="entry name" value="STAT_TF_prot_interaction"/>
</dbReference>
<evidence type="ECO:0000256" key="14">
    <source>
        <dbReference type="SAM" id="Coils"/>
    </source>
</evidence>
<dbReference type="AlphaFoldDB" id="A0A6P8UJV3"/>
<dbReference type="SMART" id="SM00964">
    <property type="entry name" value="STAT_int"/>
    <property type="match status" value="1"/>
</dbReference>
<dbReference type="Gene3D" id="1.10.238.10">
    <property type="entry name" value="EF-hand"/>
    <property type="match status" value="1"/>
</dbReference>
<protein>
    <recommendedName>
        <fullName evidence="13">Signal transducer and activator of transcription</fullName>
    </recommendedName>
</protein>
<evidence type="ECO:0000256" key="12">
    <source>
        <dbReference type="PROSITE-ProRule" id="PRU00191"/>
    </source>
</evidence>
<keyword evidence="10 13" id="KW-0804">Transcription</keyword>
<dbReference type="FunFam" id="3.30.505.10:FF:000003">
    <property type="entry name" value="Signal transducer and activator of transcription"/>
    <property type="match status" value="1"/>
</dbReference>
<sequence>MAQWQDLLRLDAALQARVSQLYEGRFPREIRHYLCVLIESLDWDLAAGDENAASTCFHALLEDLQEQWIRSVQENILLQGPDYTGMKDYLLKNFEYKPLNLAVILSECLKEEQKIKASASEAQACGSPDIDQKWKWKDMDNKINELKRLIMEVKKEMKSLEILNDNLDFIQKTWQNEVEQDIGLAHSHAVVEEECCKRTNFIIQTKQVVLQEIVNILNLAQPIVATLTEVELSEWRLRQQLACIGSPVDTCLDHLQKWFTAVAEVLLGVREQLQKLKEQNNTPDSTNASNLPGLMAIIENQTLSLFTQLLANALVVEKQPIMLSLPQRPLILKTGVRFSVRVSFLICLFRFLANLPEFKCLLKVKPVFDKDVEEVKTVKWFRHFDFNRDECKVLDVDSPNGDLVTEFVHMSLKEIKGRTKGSIEGRLAVTEELHIITFVTEFRHVGLELNIEASTLPVVVISATTQVSSAWASIMWNNMLSTGDSRNLQLFVDPPPLTWEQLSQVLSWQFLCTGKRELDENQLSVLRDKIVDDPDDLVHWSKFSKNENAWLWIDGILDLIKKHLVDLWRDGSIMGFISRERTAELLKEKQTGTFLLRFSESKTNGAISFSWVDNSNGAPFVHSIDPYTKDELEKTSLPDYINTYSLRGRKSRHTNPLLYLYPDIPKDTAFGHYFTNTAEQMLGEHGYVPRKRRDFSDNPTPPPSPPREPNTDMDMDVETKLEYHELIQELFSGSFIFPEYYGSSYEKTASTPTSFVDPRCSV</sequence>
<evidence type="ECO:0000256" key="15">
    <source>
        <dbReference type="SAM" id="MobiDB-lite"/>
    </source>
</evidence>
<dbReference type="OrthoDB" id="19300at2759"/>
<dbReference type="GO" id="GO:0003677">
    <property type="term" value="F:DNA binding"/>
    <property type="evidence" value="ECO:0007669"/>
    <property type="project" value="UniProtKB-KW"/>
</dbReference>
<dbReference type="SUPFAM" id="SSF49417">
    <property type="entry name" value="p53-like transcription factors"/>
    <property type="match status" value="1"/>
</dbReference>
<dbReference type="RefSeq" id="XP_034077368.1">
    <property type="nucleotide sequence ID" value="XM_034221477.1"/>
</dbReference>
<feature type="coiled-coil region" evidence="14">
    <location>
        <begin position="136"/>
        <end position="166"/>
    </location>
</feature>
<dbReference type="SUPFAM" id="SSF48092">
    <property type="entry name" value="Transcription factor STAT-4 N-domain"/>
    <property type="match status" value="1"/>
</dbReference>
<dbReference type="Pfam" id="PF02864">
    <property type="entry name" value="STAT_bind"/>
    <property type="match status" value="1"/>
</dbReference>
<evidence type="ECO:0000256" key="9">
    <source>
        <dbReference type="ARBA" id="ARBA00023159"/>
    </source>
</evidence>
<dbReference type="InterPro" id="IPR013800">
    <property type="entry name" value="STAT_TF_alpha"/>
</dbReference>
<evidence type="ECO:0000256" key="6">
    <source>
        <dbReference type="ARBA" id="ARBA00022999"/>
    </source>
</evidence>
<evidence type="ECO:0000313" key="19">
    <source>
        <dbReference type="RefSeq" id="XP_034077368.1"/>
    </source>
</evidence>
<dbReference type="Pfam" id="PF00017">
    <property type="entry name" value="SH2"/>
    <property type="match status" value="1"/>
</dbReference>
<keyword evidence="7 13" id="KW-0805">Transcription regulation</keyword>
<evidence type="ECO:0000256" key="5">
    <source>
        <dbReference type="ARBA" id="ARBA00022553"/>
    </source>
</evidence>
<dbReference type="GO" id="GO:0007165">
    <property type="term" value="P:signal transduction"/>
    <property type="evidence" value="ECO:0007669"/>
    <property type="project" value="InterPro"/>
</dbReference>
<feature type="domain" description="SH2" evidence="16">
    <location>
        <begin position="568"/>
        <end position="660"/>
    </location>
</feature>
<comment type="subcellular location">
    <subcellularLocation>
        <location evidence="2 13">Cytoplasm</location>
    </subcellularLocation>
    <subcellularLocation>
        <location evidence="1 13">Nucleus</location>
    </subcellularLocation>
</comment>
<dbReference type="GO" id="GO:0005634">
    <property type="term" value="C:nucleus"/>
    <property type="evidence" value="ECO:0007669"/>
    <property type="project" value="UniProtKB-SubCell"/>
</dbReference>
<evidence type="ECO:0000256" key="10">
    <source>
        <dbReference type="ARBA" id="ARBA00023163"/>
    </source>
</evidence>
<evidence type="ECO:0000256" key="1">
    <source>
        <dbReference type="ARBA" id="ARBA00004123"/>
    </source>
</evidence>